<feature type="domain" description="HTH tetR-type" evidence="3">
    <location>
        <begin position="17"/>
        <end position="77"/>
    </location>
</feature>
<dbReference type="KEGG" id="nah:F5544_14220"/>
<keyword evidence="5" id="KW-1185">Reference proteome</keyword>
<evidence type="ECO:0000313" key="5">
    <source>
        <dbReference type="Proteomes" id="UP000503540"/>
    </source>
</evidence>
<evidence type="ECO:0000259" key="3">
    <source>
        <dbReference type="PROSITE" id="PS50977"/>
    </source>
</evidence>
<dbReference type="PANTHER" id="PTHR30055:SF226">
    <property type="entry name" value="HTH-TYPE TRANSCRIPTIONAL REGULATOR PKSA"/>
    <property type="match status" value="1"/>
</dbReference>
<dbReference type="Gene3D" id="1.10.357.10">
    <property type="entry name" value="Tetracycline Repressor, domain 2"/>
    <property type="match status" value="1"/>
</dbReference>
<dbReference type="InterPro" id="IPR041483">
    <property type="entry name" value="TetR_C_34"/>
</dbReference>
<keyword evidence="1 2" id="KW-0238">DNA-binding</keyword>
<dbReference type="Pfam" id="PF17929">
    <property type="entry name" value="TetR_C_34"/>
    <property type="match status" value="1"/>
</dbReference>
<dbReference type="Pfam" id="PF00440">
    <property type="entry name" value="TetR_N"/>
    <property type="match status" value="1"/>
</dbReference>
<dbReference type="InterPro" id="IPR050109">
    <property type="entry name" value="HTH-type_TetR-like_transc_reg"/>
</dbReference>
<name>A0A6G9YBY2_9NOCA</name>
<proteinExistence type="predicted"/>
<evidence type="ECO:0000313" key="4">
    <source>
        <dbReference type="EMBL" id="QIS10731.1"/>
    </source>
</evidence>
<evidence type="ECO:0000256" key="1">
    <source>
        <dbReference type="ARBA" id="ARBA00023125"/>
    </source>
</evidence>
<accession>A0A6G9YBY2</accession>
<dbReference type="GO" id="GO:0003700">
    <property type="term" value="F:DNA-binding transcription factor activity"/>
    <property type="evidence" value="ECO:0007669"/>
    <property type="project" value="TreeGrafter"/>
</dbReference>
<dbReference type="SUPFAM" id="SSF46689">
    <property type="entry name" value="Homeodomain-like"/>
    <property type="match status" value="1"/>
</dbReference>
<organism evidence="4 5">
    <name type="scientific">Nocardia arthritidis</name>
    <dbReference type="NCBI Taxonomy" id="228602"/>
    <lineage>
        <taxon>Bacteria</taxon>
        <taxon>Bacillati</taxon>
        <taxon>Actinomycetota</taxon>
        <taxon>Actinomycetes</taxon>
        <taxon>Mycobacteriales</taxon>
        <taxon>Nocardiaceae</taxon>
        <taxon>Nocardia</taxon>
    </lineage>
</organism>
<dbReference type="InterPro" id="IPR009057">
    <property type="entry name" value="Homeodomain-like_sf"/>
</dbReference>
<dbReference type="InterPro" id="IPR001647">
    <property type="entry name" value="HTH_TetR"/>
</dbReference>
<sequence length="235" mass="25969">MKAADGFRRARHPEQIAARRAAILETATAMLAEMPVAEVSLNELSRRIGLAKSNVLRYFESREAILLQVLDDAWQDWLGRMEQSLAEVDSPAPVTERIDQVVERVVAELISSPLLCELISVAFSVLERNVATETITRFKYRMLDATTVAAARVRQCLPELTEGSATGFAAEVFVLTTAVWPLTHPPARVADALQDPNLAFARLDFGETMRHLLITLLFGYLARPADDPPIKATGN</sequence>
<dbReference type="PROSITE" id="PS50977">
    <property type="entry name" value="HTH_TETR_2"/>
    <property type="match status" value="1"/>
</dbReference>
<dbReference type="AlphaFoldDB" id="A0A6G9YBY2"/>
<dbReference type="EMBL" id="CP046172">
    <property type="protein sequence ID" value="QIS10731.1"/>
    <property type="molecule type" value="Genomic_DNA"/>
</dbReference>
<dbReference type="GO" id="GO:0000976">
    <property type="term" value="F:transcription cis-regulatory region binding"/>
    <property type="evidence" value="ECO:0007669"/>
    <property type="project" value="TreeGrafter"/>
</dbReference>
<gene>
    <name evidence="4" type="ORF">F5544_14220</name>
</gene>
<dbReference type="RefSeq" id="WP_203217561.1">
    <property type="nucleotide sequence ID" value="NZ_CP046172.1"/>
</dbReference>
<evidence type="ECO:0000256" key="2">
    <source>
        <dbReference type="PROSITE-ProRule" id="PRU00335"/>
    </source>
</evidence>
<protein>
    <submittedName>
        <fullName evidence="4">TetR family transcriptional regulator</fullName>
    </submittedName>
</protein>
<dbReference type="Proteomes" id="UP000503540">
    <property type="component" value="Chromosome"/>
</dbReference>
<dbReference type="PANTHER" id="PTHR30055">
    <property type="entry name" value="HTH-TYPE TRANSCRIPTIONAL REGULATOR RUTR"/>
    <property type="match status" value="1"/>
</dbReference>
<feature type="DNA-binding region" description="H-T-H motif" evidence="2">
    <location>
        <begin position="40"/>
        <end position="59"/>
    </location>
</feature>
<reference evidence="4 5" key="1">
    <citation type="journal article" date="2019" name="ACS Chem. Biol.">
        <title>Identification and Mobilization of a Cryptic Antibiotic Biosynthesis Gene Locus from a Human-Pathogenic Nocardia Isolate.</title>
        <authorList>
            <person name="Herisse M."/>
            <person name="Ishida K."/>
            <person name="Porter J.L."/>
            <person name="Howden B."/>
            <person name="Hertweck C."/>
            <person name="Stinear T.P."/>
            <person name="Pidot S.J."/>
        </authorList>
    </citation>
    <scope>NUCLEOTIDE SEQUENCE [LARGE SCALE GENOMIC DNA]</scope>
    <source>
        <strain evidence="4 5">AUSMDU00012717</strain>
    </source>
</reference>